<evidence type="ECO:0000256" key="1">
    <source>
        <dbReference type="SAM" id="SignalP"/>
    </source>
</evidence>
<dbReference type="EMBL" id="JARBDR010000917">
    <property type="protein sequence ID" value="KAJ8302843.1"/>
    <property type="molecule type" value="Genomic_DNA"/>
</dbReference>
<reference evidence="2 3" key="1">
    <citation type="submission" date="2022-12" db="EMBL/GenBank/DDBJ databases">
        <title>Chromosome-level genome of Tegillarca granosa.</title>
        <authorList>
            <person name="Kim J."/>
        </authorList>
    </citation>
    <scope>NUCLEOTIDE SEQUENCE [LARGE SCALE GENOMIC DNA]</scope>
    <source>
        <strain evidence="2">Teg-2019</strain>
        <tissue evidence="2">Adductor muscle</tissue>
    </source>
</reference>
<sequence>MVKNMTKHIHFYLALFYSVSCTIETTLNPVILVPGDGGTQLMAKLNKSTSKHWYCSKHTNGYFNIWVNLSKMFFTPDCVVDNLCLVYDNKTHTTSNTPGVDIGIEGWGDTRTVEYLDPGSHLFNEMSEYFKKLKDLVEETFYKNNNTKIIFIAHSMGNPVTLYFLNHQSQQWKDKFIQSYIGLSGVWGGVIKSMRLFASGDHLAVFFINPLKMRKPQRTMTSTAWLIPSDKFWKDDEVLVQQPKRNYTVKNYKEFFSDLGIINGYSMRKDTENLIRNLTAPGVEFHCLHGVGKDTPGKLVYSQKQWPDSQPSVIPDKGDGTVNIRSLLGCLKWKTEQKQAVYHQQFEGDSHMSILKDKNVIAYIKNVVHR</sequence>
<dbReference type="InterPro" id="IPR003386">
    <property type="entry name" value="LACT/PDAT_acylTrfase"/>
</dbReference>
<dbReference type="SUPFAM" id="SSF53474">
    <property type="entry name" value="alpha/beta-Hydrolases"/>
    <property type="match status" value="1"/>
</dbReference>
<protein>
    <recommendedName>
        <fullName evidence="4">Group XV phospholipase A2</fullName>
    </recommendedName>
</protein>
<keyword evidence="1" id="KW-0732">Signal</keyword>
<feature type="chain" id="PRO_5045278631" description="Group XV phospholipase A2" evidence="1">
    <location>
        <begin position="22"/>
        <end position="370"/>
    </location>
</feature>
<dbReference type="Pfam" id="PF02450">
    <property type="entry name" value="LCAT"/>
    <property type="match status" value="2"/>
</dbReference>
<dbReference type="Gene3D" id="3.40.50.1820">
    <property type="entry name" value="alpha/beta hydrolase"/>
    <property type="match status" value="2"/>
</dbReference>
<organism evidence="2 3">
    <name type="scientific">Tegillarca granosa</name>
    <name type="common">Malaysian cockle</name>
    <name type="synonym">Anadara granosa</name>
    <dbReference type="NCBI Taxonomy" id="220873"/>
    <lineage>
        <taxon>Eukaryota</taxon>
        <taxon>Metazoa</taxon>
        <taxon>Spiralia</taxon>
        <taxon>Lophotrochozoa</taxon>
        <taxon>Mollusca</taxon>
        <taxon>Bivalvia</taxon>
        <taxon>Autobranchia</taxon>
        <taxon>Pteriomorphia</taxon>
        <taxon>Arcoida</taxon>
        <taxon>Arcoidea</taxon>
        <taxon>Arcidae</taxon>
        <taxon>Tegillarca</taxon>
    </lineage>
</organism>
<evidence type="ECO:0008006" key="4">
    <source>
        <dbReference type="Google" id="ProtNLM"/>
    </source>
</evidence>
<feature type="signal peptide" evidence="1">
    <location>
        <begin position="1"/>
        <end position="21"/>
    </location>
</feature>
<dbReference type="PANTHER" id="PTHR11440">
    <property type="entry name" value="LECITHIN-CHOLESTEROL ACYLTRANSFERASE-RELATED"/>
    <property type="match status" value="1"/>
</dbReference>
<gene>
    <name evidence="2" type="ORF">KUTeg_019239</name>
</gene>
<keyword evidence="3" id="KW-1185">Reference proteome</keyword>
<dbReference type="Proteomes" id="UP001217089">
    <property type="component" value="Unassembled WGS sequence"/>
</dbReference>
<evidence type="ECO:0000313" key="3">
    <source>
        <dbReference type="Proteomes" id="UP001217089"/>
    </source>
</evidence>
<name>A0ABQ9EBZ4_TEGGR</name>
<proteinExistence type="predicted"/>
<dbReference type="InterPro" id="IPR029058">
    <property type="entry name" value="AB_hydrolase_fold"/>
</dbReference>
<evidence type="ECO:0000313" key="2">
    <source>
        <dbReference type="EMBL" id="KAJ8302843.1"/>
    </source>
</evidence>
<comment type="caution">
    <text evidence="2">The sequence shown here is derived from an EMBL/GenBank/DDBJ whole genome shotgun (WGS) entry which is preliminary data.</text>
</comment>
<accession>A0ABQ9EBZ4</accession>